<dbReference type="EC" id="1.14.99.56" evidence="12"/>
<keyword evidence="8" id="KW-0119">Carbohydrate metabolism</keyword>
<evidence type="ECO:0000256" key="13">
    <source>
        <dbReference type="SAM" id="SignalP"/>
    </source>
</evidence>
<evidence type="ECO:0000256" key="3">
    <source>
        <dbReference type="ARBA" id="ARBA00023001"/>
    </source>
</evidence>
<evidence type="ECO:0000256" key="2">
    <source>
        <dbReference type="ARBA" id="ARBA00022723"/>
    </source>
</evidence>
<dbReference type="GO" id="GO:0030245">
    <property type="term" value="P:cellulose catabolic process"/>
    <property type="evidence" value="ECO:0007669"/>
    <property type="project" value="UniProtKB-KW"/>
</dbReference>
<proteinExistence type="inferred from homology"/>
<keyword evidence="13" id="KW-0732">Signal</keyword>
<dbReference type="AlphaFoldDB" id="A0A8H3CLV1"/>
<evidence type="ECO:0000313" key="15">
    <source>
        <dbReference type="EMBL" id="CAE6484598.1"/>
    </source>
</evidence>
<gene>
    <name evidence="15" type="ORF">RDB_LOCUS78472</name>
</gene>
<feature type="chain" id="PRO_5034897192" description="lytic cellulose monooxygenase (C4-dehydrogenating)" evidence="13">
    <location>
        <begin position="18"/>
        <end position="265"/>
    </location>
</feature>
<evidence type="ECO:0000256" key="5">
    <source>
        <dbReference type="ARBA" id="ARBA00023008"/>
    </source>
</evidence>
<comment type="caution">
    <text evidence="15">The sequence shown here is derived from an EMBL/GenBank/DDBJ whole genome shotgun (WGS) entry which is preliminary data.</text>
</comment>
<dbReference type="EMBL" id="CAJMWZ010004112">
    <property type="protein sequence ID" value="CAE6484598.1"/>
    <property type="molecule type" value="Genomic_DNA"/>
</dbReference>
<comment type="cofactor">
    <cofactor evidence="1">
        <name>Cu(2+)</name>
        <dbReference type="ChEBI" id="CHEBI:29036"/>
    </cofactor>
</comment>
<evidence type="ECO:0000256" key="6">
    <source>
        <dbReference type="ARBA" id="ARBA00023033"/>
    </source>
</evidence>
<dbReference type="PANTHER" id="PTHR33353:SF6">
    <property type="entry name" value="ENDOGLUCANASE IV"/>
    <property type="match status" value="1"/>
</dbReference>
<keyword evidence="4" id="KW-0560">Oxidoreductase</keyword>
<dbReference type="Proteomes" id="UP000663850">
    <property type="component" value="Unassembled WGS sequence"/>
</dbReference>
<dbReference type="Gene3D" id="2.70.50.70">
    <property type="match status" value="1"/>
</dbReference>
<sequence>MLAALSLLLATATTVLGHGYVSQVTTSAGTYTGYLPYQDPYTSPAPQRVIRKIPGNGPVEDISLIDVQCNGWSAGGVVGSEPAAAIATAAAGTKITFTWTEWPDSHVGPLITYMARAPSDITKWNPGTSAVWFKVAQQGLENGKWAATDTLKANNWVYSFTIPSSLAPGQYIVRHEILALHAAWAYPGVQVYPSCLQINLTGSGSSTGPSSKVSFPGAYTASTPGIVYDAYKGLTTYPIRKSFNQHLPGDCQNSDDFFVTAGPTV</sequence>
<evidence type="ECO:0000256" key="8">
    <source>
        <dbReference type="ARBA" id="ARBA00023277"/>
    </source>
</evidence>
<organism evidence="15 16">
    <name type="scientific">Rhizoctonia solani</name>
    <dbReference type="NCBI Taxonomy" id="456999"/>
    <lineage>
        <taxon>Eukaryota</taxon>
        <taxon>Fungi</taxon>
        <taxon>Dikarya</taxon>
        <taxon>Basidiomycota</taxon>
        <taxon>Agaricomycotina</taxon>
        <taxon>Agaricomycetes</taxon>
        <taxon>Cantharellales</taxon>
        <taxon>Ceratobasidiaceae</taxon>
        <taxon>Rhizoctonia</taxon>
    </lineage>
</organism>
<feature type="domain" description="Auxiliary Activity family 9 catalytic" evidence="14">
    <location>
        <begin position="18"/>
        <end position="234"/>
    </location>
</feature>
<keyword evidence="9" id="KW-0624">Polysaccharide degradation</keyword>
<reference evidence="15" key="1">
    <citation type="submission" date="2021-01" db="EMBL/GenBank/DDBJ databases">
        <authorList>
            <person name="Kaushik A."/>
        </authorList>
    </citation>
    <scope>NUCLEOTIDE SEQUENCE</scope>
    <source>
        <strain evidence="15">Type strain: AG8-Rh-89/</strain>
    </source>
</reference>
<evidence type="ECO:0000256" key="7">
    <source>
        <dbReference type="ARBA" id="ARBA00023157"/>
    </source>
</evidence>
<comment type="catalytic activity">
    <reaction evidence="11">
        <text>[(1-&gt;4)-beta-D-glucosyl]n+m + reduced acceptor + O2 = 4-dehydro-beta-D-glucosyl-[(1-&gt;4)-beta-D-glucosyl]n-1 + [(1-&gt;4)-beta-D-glucosyl]m + acceptor + H2O.</text>
        <dbReference type="EC" id="1.14.99.56"/>
    </reaction>
</comment>
<protein>
    <recommendedName>
        <fullName evidence="12">lytic cellulose monooxygenase (C4-dehydrogenating)</fullName>
        <ecNumber evidence="12">1.14.99.56</ecNumber>
    </recommendedName>
</protein>
<feature type="signal peptide" evidence="13">
    <location>
        <begin position="1"/>
        <end position="17"/>
    </location>
</feature>
<evidence type="ECO:0000256" key="10">
    <source>
        <dbReference type="ARBA" id="ARBA00044502"/>
    </source>
</evidence>
<dbReference type="CDD" id="cd21175">
    <property type="entry name" value="LPMO_AA9"/>
    <property type="match status" value="1"/>
</dbReference>
<evidence type="ECO:0000313" key="16">
    <source>
        <dbReference type="Proteomes" id="UP000663850"/>
    </source>
</evidence>
<keyword evidence="5" id="KW-0186">Copper</keyword>
<dbReference type="Pfam" id="PF03443">
    <property type="entry name" value="AA9"/>
    <property type="match status" value="1"/>
</dbReference>
<evidence type="ECO:0000256" key="4">
    <source>
        <dbReference type="ARBA" id="ARBA00023002"/>
    </source>
</evidence>
<dbReference type="InterPro" id="IPR049892">
    <property type="entry name" value="AA9"/>
</dbReference>
<comment type="similarity">
    <text evidence="10">Belongs to the polysaccharide monooxygenase AA9 family.</text>
</comment>
<evidence type="ECO:0000259" key="14">
    <source>
        <dbReference type="Pfam" id="PF03443"/>
    </source>
</evidence>
<keyword evidence="6" id="KW-0503">Monooxygenase</keyword>
<evidence type="ECO:0000256" key="9">
    <source>
        <dbReference type="ARBA" id="ARBA00023326"/>
    </source>
</evidence>
<dbReference type="InterPro" id="IPR005103">
    <property type="entry name" value="AA9_LPMO"/>
</dbReference>
<dbReference type="PANTHER" id="PTHR33353">
    <property type="entry name" value="PUTATIVE (AFU_ORTHOLOGUE AFUA_1G12560)-RELATED"/>
    <property type="match status" value="1"/>
</dbReference>
<accession>A0A8H3CLV1</accession>
<evidence type="ECO:0000256" key="11">
    <source>
        <dbReference type="ARBA" id="ARBA00045077"/>
    </source>
</evidence>
<dbReference type="GO" id="GO:0046872">
    <property type="term" value="F:metal ion binding"/>
    <property type="evidence" value="ECO:0007669"/>
    <property type="project" value="UniProtKB-KW"/>
</dbReference>
<evidence type="ECO:0000256" key="1">
    <source>
        <dbReference type="ARBA" id="ARBA00001973"/>
    </source>
</evidence>
<keyword evidence="3" id="KW-0136">Cellulose degradation</keyword>
<keyword evidence="2" id="KW-0479">Metal-binding</keyword>
<name>A0A8H3CLV1_9AGAM</name>
<evidence type="ECO:0000256" key="12">
    <source>
        <dbReference type="ARBA" id="ARBA00047174"/>
    </source>
</evidence>
<dbReference type="GO" id="GO:0004497">
    <property type="term" value="F:monooxygenase activity"/>
    <property type="evidence" value="ECO:0007669"/>
    <property type="project" value="UniProtKB-KW"/>
</dbReference>
<keyword evidence="7" id="KW-1015">Disulfide bond</keyword>